<dbReference type="AlphaFoldDB" id="A0A7J7NKB2"/>
<dbReference type="EMBL" id="JACGCM010000723">
    <property type="protein sequence ID" value="KAF6167586.1"/>
    <property type="molecule type" value="Genomic_DNA"/>
</dbReference>
<evidence type="ECO:0000313" key="2">
    <source>
        <dbReference type="Proteomes" id="UP000541444"/>
    </source>
</evidence>
<evidence type="ECO:0000313" key="1">
    <source>
        <dbReference type="EMBL" id="KAF6167586.1"/>
    </source>
</evidence>
<sequence length="86" mass="9652">IDNLKIFKIIHNFRKANVGADLYAGYLIFIGEMVFHPHSFPKELTTIMDKDALGKVTGSSTFSWIWGKELHEELSEAVHVTISSCG</sequence>
<organism evidence="1 2">
    <name type="scientific">Kingdonia uniflora</name>
    <dbReference type="NCBI Taxonomy" id="39325"/>
    <lineage>
        <taxon>Eukaryota</taxon>
        <taxon>Viridiplantae</taxon>
        <taxon>Streptophyta</taxon>
        <taxon>Embryophyta</taxon>
        <taxon>Tracheophyta</taxon>
        <taxon>Spermatophyta</taxon>
        <taxon>Magnoliopsida</taxon>
        <taxon>Ranunculales</taxon>
        <taxon>Circaeasteraceae</taxon>
        <taxon>Kingdonia</taxon>
    </lineage>
</organism>
<dbReference type="Proteomes" id="UP000541444">
    <property type="component" value="Unassembled WGS sequence"/>
</dbReference>
<keyword evidence="2" id="KW-1185">Reference proteome</keyword>
<feature type="non-terminal residue" evidence="1">
    <location>
        <position position="1"/>
    </location>
</feature>
<gene>
    <name evidence="1" type="ORF">GIB67_031169</name>
</gene>
<protein>
    <submittedName>
        <fullName evidence="1">Uncharacterized protein</fullName>
    </submittedName>
</protein>
<proteinExistence type="predicted"/>
<reference evidence="1 2" key="1">
    <citation type="journal article" date="2020" name="IScience">
        <title>Genome Sequencing of the Endangered Kingdonia uniflora (Circaeasteraceae, Ranunculales) Reveals Potential Mechanisms of Evolutionary Specialization.</title>
        <authorList>
            <person name="Sun Y."/>
            <person name="Deng T."/>
            <person name="Zhang A."/>
            <person name="Moore M.J."/>
            <person name="Landis J.B."/>
            <person name="Lin N."/>
            <person name="Zhang H."/>
            <person name="Zhang X."/>
            <person name="Huang J."/>
            <person name="Zhang X."/>
            <person name="Sun H."/>
            <person name="Wang H."/>
        </authorList>
    </citation>
    <scope>NUCLEOTIDE SEQUENCE [LARGE SCALE GENOMIC DNA]</scope>
    <source>
        <strain evidence="1">TB1705</strain>
        <tissue evidence="1">Leaf</tissue>
    </source>
</reference>
<name>A0A7J7NKB2_9MAGN</name>
<accession>A0A7J7NKB2</accession>
<comment type="caution">
    <text evidence="1">The sequence shown here is derived from an EMBL/GenBank/DDBJ whole genome shotgun (WGS) entry which is preliminary data.</text>
</comment>